<name>A0ABS3X6S8_9ACTN</name>
<accession>A0ABS3X6S8</accession>
<evidence type="ECO:0000256" key="1">
    <source>
        <dbReference type="SAM" id="MobiDB-lite"/>
    </source>
</evidence>
<dbReference type="RefSeq" id="WP_209238174.1">
    <property type="nucleotide sequence ID" value="NZ_JADKMA010000015.1"/>
</dbReference>
<comment type="caution">
    <text evidence="2">The sequence shown here is derived from an EMBL/GenBank/DDBJ whole genome shotgun (WGS) entry which is preliminary data.</text>
</comment>
<evidence type="ECO:0008006" key="4">
    <source>
        <dbReference type="Google" id="ProtNLM"/>
    </source>
</evidence>
<evidence type="ECO:0000313" key="3">
    <source>
        <dbReference type="Proteomes" id="UP001519064"/>
    </source>
</evidence>
<feature type="region of interest" description="Disordered" evidence="1">
    <location>
        <begin position="142"/>
        <end position="180"/>
    </location>
</feature>
<evidence type="ECO:0000313" key="2">
    <source>
        <dbReference type="EMBL" id="MBO8191082.1"/>
    </source>
</evidence>
<dbReference type="Proteomes" id="UP001519064">
    <property type="component" value="Unassembled WGS sequence"/>
</dbReference>
<reference evidence="2 3" key="1">
    <citation type="submission" date="2020-11" db="EMBL/GenBank/DDBJ databases">
        <title>Streptomyces spirodelae sp. nov., isolated from duckweed.</title>
        <authorList>
            <person name="Saimee Y."/>
            <person name="Duangmal K."/>
        </authorList>
    </citation>
    <scope>NUCLEOTIDE SEQUENCE [LARGE SCALE GENOMIC DNA]</scope>
    <source>
        <strain evidence="2 3">S16-07</strain>
    </source>
</reference>
<organism evidence="2 3">
    <name type="scientific">Streptomyces oryzae</name>
    <dbReference type="NCBI Taxonomy" id="1434886"/>
    <lineage>
        <taxon>Bacteria</taxon>
        <taxon>Bacillati</taxon>
        <taxon>Actinomycetota</taxon>
        <taxon>Actinomycetes</taxon>
        <taxon>Kitasatosporales</taxon>
        <taxon>Streptomycetaceae</taxon>
        <taxon>Streptomyces</taxon>
    </lineage>
</organism>
<sequence>MPTDHFGVRVLGVDPTEQRACFRVFFVGDNDLDPGAEVLPDDAGFFLRVLWESASGVHSHHGPLADLIGADLVHDDAWVAAHTPLFVAEYARLTTHRHPLDEDSFVDAAISIPARDCWQDEDELPGAITRYASPTRAGLLPSAAARTGAPPWNPRRGPSMPRRRMPKPATPNGPTARADGRTRRPCCWATCASGAADLAAEAYERAFAVAPDLESEARALLFELDLLAARGGDSMDAVFRYRHALECTGERIRGRDTLGIADLVRDMGHPEMANGPYGAAELLHARAGLRIGSLLADLGAEEEFARNALASAEMHGDPGMVQEARRLGGAETPGERGYRLYGVGTEEQARQALLDAYGSAAVADFGLTLYDQEFARTEGLYGPRFARAGECHAALTEPAELSAAGS</sequence>
<protein>
    <recommendedName>
        <fullName evidence="4">Tetratricopeptide repeat protein</fullName>
    </recommendedName>
</protein>
<dbReference type="EMBL" id="JADKMA010000015">
    <property type="protein sequence ID" value="MBO8191082.1"/>
    <property type="molecule type" value="Genomic_DNA"/>
</dbReference>
<keyword evidence="3" id="KW-1185">Reference proteome</keyword>
<proteinExistence type="predicted"/>
<gene>
    <name evidence="2" type="ORF">ITI46_05140</name>
</gene>